<dbReference type="InterPro" id="IPR004879">
    <property type="entry name" value="Ssp411-like_TRX"/>
</dbReference>
<dbReference type="PANTHER" id="PTHR42899">
    <property type="entry name" value="SPERMATOGENESIS-ASSOCIATED PROTEIN 20"/>
    <property type="match status" value="1"/>
</dbReference>
<reference evidence="2 3" key="1">
    <citation type="submission" date="2021-04" db="EMBL/GenBank/DDBJ databases">
        <title>Chitinophaga sp. nov., isolated from the rhizosphere soil.</title>
        <authorList>
            <person name="He S."/>
        </authorList>
    </citation>
    <scope>NUCLEOTIDE SEQUENCE [LARGE SCALE GENOMIC DNA]</scope>
    <source>
        <strain evidence="2 3">2R12</strain>
    </source>
</reference>
<sequence>MLNRYFFFLLIFCCADTAKSQSIPWLEFDQRAFDLASRQHKPVLLDLGASWCHWCHVMDDSTYENPAVISYLSQHYICIKANQDKRPDLYAKYKDYGWPATIIFHEDGRELLKQAGYFSPADFLPLLEKTYNGYRYLPPRKKPVINKTVPGKWSAAAAAFVRNNFFEYLDMEDGGYDMQQHFLEYDGIAYALRYSQTDQRLKRWLPLTIHGSYKINDPAWGGVYQYSTDNGWDHPHFEKILSIQARYIKIYAQYFGATNDSSALLYANKIVSYLDTFLYSGEHLYYNSQDADLRAGEHAGGYFSLSAEERYKQGIPRIDSTCYAKENAQLADAFLSMYEATNDNRHLATAGVILQSILKKFKQPDGGYVHDRAFTGSIALADQLYLCQALVHHYQLTRDTASLAAAVHSADYMLLHFTGKNKALFSFSSNNKYLPPDNVLSENIDACRTLLQLSRYGYPAYKTAAENIFSYISSPAVLKTIIAEPGILMAKEMLH</sequence>
<evidence type="ECO:0000313" key="3">
    <source>
        <dbReference type="Proteomes" id="UP000676386"/>
    </source>
</evidence>
<evidence type="ECO:0000313" key="2">
    <source>
        <dbReference type="EMBL" id="MBS0032362.1"/>
    </source>
</evidence>
<dbReference type="EMBL" id="JAGTXB010000034">
    <property type="protein sequence ID" value="MBS0032362.1"/>
    <property type="molecule type" value="Genomic_DNA"/>
</dbReference>
<keyword evidence="3" id="KW-1185">Reference proteome</keyword>
<accession>A0ABS5JAX1</accession>
<organism evidence="2 3">
    <name type="scientific">Chitinophaga hostae</name>
    <dbReference type="NCBI Taxonomy" id="2831022"/>
    <lineage>
        <taxon>Bacteria</taxon>
        <taxon>Pseudomonadati</taxon>
        <taxon>Bacteroidota</taxon>
        <taxon>Chitinophagia</taxon>
        <taxon>Chitinophagales</taxon>
        <taxon>Chitinophagaceae</taxon>
        <taxon>Chitinophaga</taxon>
    </lineage>
</organism>
<dbReference type="Proteomes" id="UP000676386">
    <property type="component" value="Unassembled WGS sequence"/>
</dbReference>
<proteinExistence type="predicted"/>
<name>A0ABS5JAX1_9BACT</name>
<comment type="caution">
    <text evidence="2">The sequence shown here is derived from an EMBL/GenBank/DDBJ whole genome shotgun (WGS) entry which is preliminary data.</text>
</comment>
<dbReference type="PANTHER" id="PTHR42899:SF1">
    <property type="entry name" value="SPERMATOGENESIS-ASSOCIATED PROTEIN 20"/>
    <property type="match status" value="1"/>
</dbReference>
<dbReference type="Pfam" id="PF03190">
    <property type="entry name" value="Thioredox_DsbH"/>
    <property type="match status" value="1"/>
</dbReference>
<feature type="domain" description="Spermatogenesis-associated protein 20-like TRX" evidence="1">
    <location>
        <begin position="19"/>
        <end position="121"/>
    </location>
</feature>
<dbReference type="SUPFAM" id="SSF52833">
    <property type="entry name" value="Thioredoxin-like"/>
    <property type="match status" value="1"/>
</dbReference>
<protein>
    <submittedName>
        <fullName evidence="2">Thioredoxin domain-containing protein</fullName>
    </submittedName>
</protein>
<dbReference type="RefSeq" id="WP_211977516.1">
    <property type="nucleotide sequence ID" value="NZ_CBFHAM010000087.1"/>
</dbReference>
<dbReference type="InterPro" id="IPR036249">
    <property type="entry name" value="Thioredoxin-like_sf"/>
</dbReference>
<gene>
    <name evidence="2" type="ORF">KE626_33835</name>
</gene>
<dbReference type="InterPro" id="IPR008928">
    <property type="entry name" value="6-hairpin_glycosidase_sf"/>
</dbReference>
<dbReference type="InterPro" id="IPR024705">
    <property type="entry name" value="Ssp411"/>
</dbReference>
<dbReference type="Gene3D" id="3.40.30.10">
    <property type="entry name" value="Glutaredoxin"/>
    <property type="match status" value="1"/>
</dbReference>
<evidence type="ECO:0000259" key="1">
    <source>
        <dbReference type="Pfam" id="PF03190"/>
    </source>
</evidence>
<dbReference type="Gene3D" id="1.50.10.20">
    <property type="match status" value="1"/>
</dbReference>
<dbReference type="SUPFAM" id="SSF48208">
    <property type="entry name" value="Six-hairpin glycosidases"/>
    <property type="match status" value="2"/>
</dbReference>